<dbReference type="Gene3D" id="2.80.10.50">
    <property type="match status" value="2"/>
</dbReference>
<reference evidence="3 4" key="1">
    <citation type="submission" date="2024-09" db="EMBL/GenBank/DDBJ databases">
        <authorList>
            <person name="Lee S.D."/>
        </authorList>
    </citation>
    <scope>NUCLEOTIDE SEQUENCE [LARGE SCALE GENOMIC DNA]</scope>
    <source>
        <strain evidence="3 4">N1-3</strain>
    </source>
</reference>
<dbReference type="RefSeq" id="WP_380549636.1">
    <property type="nucleotide sequence ID" value="NZ_JBHEZY010000002.1"/>
</dbReference>
<feature type="region of interest" description="Disordered" evidence="1">
    <location>
        <begin position="1"/>
        <end position="26"/>
    </location>
</feature>
<dbReference type="SUPFAM" id="SSF50370">
    <property type="entry name" value="Ricin B-like lectins"/>
    <property type="match status" value="1"/>
</dbReference>
<dbReference type="Proteomes" id="UP001592530">
    <property type="component" value="Unassembled WGS sequence"/>
</dbReference>
<feature type="domain" description="Ricin B lectin" evidence="2">
    <location>
        <begin position="68"/>
        <end position="167"/>
    </location>
</feature>
<dbReference type="InterPro" id="IPR035992">
    <property type="entry name" value="Ricin_B-like_lectins"/>
</dbReference>
<sequence length="221" mass="23531">MRTTSQDIQTDPQRSTNNNRGSTPMFKLGKTSRTIAMGASALALAGGATLTTAGSAQANTYLYNTQLIVSGGGLCLDSNSSGAVYLGACNNGNYQRWNVTSYNNDVANYYSQVQIKDVATGLCLRVHPVGSLGLTSLVVKTDSCDSQNPQDQWNMTWVGNLSGNPSNGVQFLNKETGNANGVYGVCLANTNGLLIPIKTRGNGYPVCQYQNDPIEIWKTQG</sequence>
<dbReference type="CDD" id="cd23415">
    <property type="entry name" value="beta-trefoil_Ricin_AH"/>
    <property type="match status" value="1"/>
</dbReference>
<dbReference type="EMBL" id="JBHEZY010000002">
    <property type="protein sequence ID" value="MFC1430257.1"/>
    <property type="molecule type" value="Genomic_DNA"/>
</dbReference>
<comment type="caution">
    <text evidence="3">The sequence shown here is derived from an EMBL/GenBank/DDBJ whole genome shotgun (WGS) entry which is preliminary data.</text>
</comment>
<dbReference type="Pfam" id="PF00652">
    <property type="entry name" value="Ricin_B_lectin"/>
    <property type="match status" value="1"/>
</dbReference>
<evidence type="ECO:0000313" key="4">
    <source>
        <dbReference type="Proteomes" id="UP001592530"/>
    </source>
</evidence>
<dbReference type="InterPro" id="IPR000772">
    <property type="entry name" value="Ricin_B_lectin"/>
</dbReference>
<proteinExistence type="predicted"/>
<evidence type="ECO:0000259" key="2">
    <source>
        <dbReference type="Pfam" id="PF00652"/>
    </source>
</evidence>
<organism evidence="3 4">
    <name type="scientific">Streptacidiphilus alkalitolerans</name>
    <dbReference type="NCBI Taxonomy" id="3342712"/>
    <lineage>
        <taxon>Bacteria</taxon>
        <taxon>Bacillati</taxon>
        <taxon>Actinomycetota</taxon>
        <taxon>Actinomycetes</taxon>
        <taxon>Kitasatosporales</taxon>
        <taxon>Streptomycetaceae</taxon>
        <taxon>Streptacidiphilus</taxon>
    </lineage>
</organism>
<evidence type="ECO:0000313" key="3">
    <source>
        <dbReference type="EMBL" id="MFC1430257.1"/>
    </source>
</evidence>
<accession>A0ABV6WW45</accession>
<name>A0ABV6WW45_9ACTN</name>
<dbReference type="PROSITE" id="PS50231">
    <property type="entry name" value="RICIN_B_LECTIN"/>
    <property type="match status" value="1"/>
</dbReference>
<protein>
    <submittedName>
        <fullName evidence="3">Ricin-type beta-trefoil lectin domain protein</fullName>
    </submittedName>
</protein>
<evidence type="ECO:0000256" key="1">
    <source>
        <dbReference type="SAM" id="MobiDB-lite"/>
    </source>
</evidence>
<feature type="compositionally biased region" description="Polar residues" evidence="1">
    <location>
        <begin position="1"/>
        <end position="22"/>
    </location>
</feature>
<gene>
    <name evidence="3" type="ORF">ACEZDB_06220</name>
</gene>